<dbReference type="Proteomes" id="UP001057860">
    <property type="component" value="Chromosome"/>
</dbReference>
<protein>
    <submittedName>
        <fullName evidence="3">Pilus assembly protein</fullName>
    </submittedName>
</protein>
<evidence type="ECO:0000259" key="2">
    <source>
        <dbReference type="Pfam" id="PF07811"/>
    </source>
</evidence>
<accession>A0ABY5UUK9</accession>
<evidence type="ECO:0000256" key="1">
    <source>
        <dbReference type="SAM" id="Phobius"/>
    </source>
</evidence>
<dbReference type="InterPro" id="IPR012495">
    <property type="entry name" value="TadE-like_dom"/>
</dbReference>
<keyword evidence="1" id="KW-1133">Transmembrane helix</keyword>
<dbReference type="RefSeq" id="WP_050150762.1">
    <property type="nucleotide sequence ID" value="NZ_CP104006.1"/>
</dbReference>
<keyword evidence="1" id="KW-0812">Transmembrane</keyword>
<proteinExistence type="predicted"/>
<dbReference type="EMBL" id="CP104006">
    <property type="protein sequence ID" value="UWM46420.1"/>
    <property type="molecule type" value="Genomic_DNA"/>
</dbReference>
<keyword evidence="4" id="KW-1185">Reference proteome</keyword>
<name>A0ABY5UUK9_9GAMM</name>
<dbReference type="GeneID" id="75139580"/>
<evidence type="ECO:0000313" key="4">
    <source>
        <dbReference type="Proteomes" id="UP001057860"/>
    </source>
</evidence>
<keyword evidence="1" id="KW-0472">Membrane</keyword>
<dbReference type="Pfam" id="PF07811">
    <property type="entry name" value="TadE"/>
    <property type="match status" value="1"/>
</dbReference>
<reference evidence="3" key="1">
    <citation type="submission" date="2022-08" db="EMBL/GenBank/DDBJ databases">
        <authorList>
            <person name="Bogun A."/>
            <person name="Kislichkina A."/>
            <person name="Solomentsev V."/>
            <person name="Skryabin Y."/>
            <person name="Sizova A."/>
            <person name="Platonov M."/>
            <person name="Dentovskaya S."/>
        </authorList>
    </citation>
    <scope>NUCLEOTIDE SEQUENCE</scope>
    <source>
        <strain evidence="3">SCPM-O-B-7604</strain>
    </source>
</reference>
<evidence type="ECO:0000313" key="3">
    <source>
        <dbReference type="EMBL" id="UWM46420.1"/>
    </source>
</evidence>
<feature type="transmembrane region" description="Helical" evidence="1">
    <location>
        <begin position="20"/>
        <end position="42"/>
    </location>
</feature>
<feature type="domain" description="TadE-like" evidence="2">
    <location>
        <begin position="14"/>
        <end position="55"/>
    </location>
</feature>
<gene>
    <name evidence="3" type="ORF">N0H69_06235</name>
</gene>
<sequence>MSKITHSFIHSRKGSITIEFIIVFFLFIVMLLFSAEITRLFYTSASLDLAISEAVKSAKNKQRNDSDSYNTILKKRLLSQQGVLGTFITDDNSVKTSVIFSLSIDDIINNNMSGDNKSPLAKYTVSYLYRPVFFPIPSIWANSLLLREVIFAQEI</sequence>
<organism evidence="3 4">
    <name type="scientific">Yersinia alsatica</name>
    <dbReference type="NCBI Taxonomy" id="2890317"/>
    <lineage>
        <taxon>Bacteria</taxon>
        <taxon>Pseudomonadati</taxon>
        <taxon>Pseudomonadota</taxon>
        <taxon>Gammaproteobacteria</taxon>
        <taxon>Enterobacterales</taxon>
        <taxon>Yersiniaceae</taxon>
        <taxon>Yersinia</taxon>
    </lineage>
</organism>